<protein>
    <submittedName>
        <fullName evidence="2">Uncharacterized protein</fullName>
    </submittedName>
</protein>
<keyword evidence="3" id="KW-1185">Reference proteome</keyword>
<feature type="region of interest" description="Disordered" evidence="1">
    <location>
        <begin position="1"/>
        <end position="26"/>
    </location>
</feature>
<sequence>MVDADAGPGRVPGEQAGGGSQQIAGVHQDDASVHVLHLLSDLGPDSGSQVFRVLSSLPDRRGVDGRNWIFGVAERRPVRAAAALTDRNDPTCAGFSRV</sequence>
<comment type="caution">
    <text evidence="2">The sequence shown here is derived from an EMBL/GenBank/DDBJ whole genome shotgun (WGS) entry which is preliminary data.</text>
</comment>
<reference evidence="2" key="1">
    <citation type="journal article" date="2014" name="Int. J. Syst. Evol. Microbiol.">
        <title>Complete genome sequence of Corynebacterium casei LMG S-19264T (=DSM 44701T), isolated from a smear-ripened cheese.</title>
        <authorList>
            <consortium name="US DOE Joint Genome Institute (JGI-PGF)"/>
            <person name="Walter F."/>
            <person name="Albersmeier A."/>
            <person name="Kalinowski J."/>
            <person name="Ruckert C."/>
        </authorList>
    </citation>
    <scope>NUCLEOTIDE SEQUENCE</scope>
    <source>
        <strain evidence="2">JCM 4122</strain>
    </source>
</reference>
<accession>A0A919BTJ5</accession>
<proteinExistence type="predicted"/>
<dbReference type="AlphaFoldDB" id="A0A919BTJ5"/>
<dbReference type="Proteomes" id="UP000632849">
    <property type="component" value="Unassembled WGS sequence"/>
</dbReference>
<organism evidence="2 3">
    <name type="scientific">Streptomyces filamentosus</name>
    <name type="common">Streptomyces roseosporus</name>
    <dbReference type="NCBI Taxonomy" id="67294"/>
    <lineage>
        <taxon>Bacteria</taxon>
        <taxon>Bacillati</taxon>
        <taxon>Actinomycetota</taxon>
        <taxon>Actinomycetes</taxon>
        <taxon>Kitasatosporales</taxon>
        <taxon>Streptomycetaceae</taxon>
        <taxon>Streptomyces</taxon>
    </lineage>
</organism>
<evidence type="ECO:0000313" key="3">
    <source>
        <dbReference type="Proteomes" id="UP000632849"/>
    </source>
</evidence>
<dbReference type="EMBL" id="BNBE01000003">
    <property type="protein sequence ID" value="GHG17423.1"/>
    <property type="molecule type" value="Genomic_DNA"/>
</dbReference>
<evidence type="ECO:0000256" key="1">
    <source>
        <dbReference type="SAM" id="MobiDB-lite"/>
    </source>
</evidence>
<reference evidence="2" key="2">
    <citation type="submission" date="2020-09" db="EMBL/GenBank/DDBJ databases">
        <authorList>
            <person name="Sun Q."/>
            <person name="Ohkuma M."/>
        </authorList>
    </citation>
    <scope>NUCLEOTIDE SEQUENCE</scope>
    <source>
        <strain evidence="2">JCM 4122</strain>
    </source>
</reference>
<evidence type="ECO:0000313" key="2">
    <source>
        <dbReference type="EMBL" id="GHG17423.1"/>
    </source>
</evidence>
<gene>
    <name evidence="2" type="ORF">GCM10017667_59580</name>
</gene>
<name>A0A919BTJ5_STRFL</name>